<evidence type="ECO:0008006" key="4">
    <source>
        <dbReference type="Google" id="ProtNLM"/>
    </source>
</evidence>
<dbReference type="AlphaFoldDB" id="A0A9P7YIM2"/>
<reference evidence="2" key="1">
    <citation type="journal article" date="2021" name="IMA Fungus">
        <title>Genomic characterization of three marine fungi, including Emericellopsis atlantica sp. nov. with signatures of a generalist lifestyle and marine biomass degradation.</title>
        <authorList>
            <person name="Hagestad O.C."/>
            <person name="Hou L."/>
            <person name="Andersen J.H."/>
            <person name="Hansen E.H."/>
            <person name="Altermark B."/>
            <person name="Li C."/>
            <person name="Kuhnert E."/>
            <person name="Cox R.J."/>
            <person name="Crous P.W."/>
            <person name="Spatafora J.W."/>
            <person name="Lail K."/>
            <person name="Amirebrahimi M."/>
            <person name="Lipzen A."/>
            <person name="Pangilinan J."/>
            <person name="Andreopoulos W."/>
            <person name="Hayes R.D."/>
            <person name="Ng V."/>
            <person name="Grigoriev I.V."/>
            <person name="Jackson S.A."/>
            <person name="Sutton T.D.S."/>
            <person name="Dobson A.D.W."/>
            <person name="Rama T."/>
        </authorList>
    </citation>
    <scope>NUCLEOTIDE SEQUENCE</scope>
    <source>
        <strain evidence="2">TRa018bII</strain>
    </source>
</reference>
<dbReference type="EMBL" id="MU251490">
    <property type="protein sequence ID" value="KAG9233688.1"/>
    <property type="molecule type" value="Genomic_DNA"/>
</dbReference>
<gene>
    <name evidence="2" type="ORF">BJ875DRAFT_484911</name>
</gene>
<dbReference type="PANTHER" id="PTHR40132">
    <property type="entry name" value="PRE-MRNA-SPLICING FACTOR 38B"/>
    <property type="match status" value="1"/>
</dbReference>
<dbReference type="Proteomes" id="UP000824998">
    <property type="component" value="Unassembled WGS sequence"/>
</dbReference>
<comment type="caution">
    <text evidence="2">The sequence shown here is derived from an EMBL/GenBank/DDBJ whole genome shotgun (WGS) entry which is preliminary data.</text>
</comment>
<proteinExistence type="predicted"/>
<dbReference type="OrthoDB" id="2431475at2759"/>
<dbReference type="PANTHER" id="PTHR40132:SF1">
    <property type="entry name" value="PRE-MRNA-SPLICING FACTOR 38B"/>
    <property type="match status" value="1"/>
</dbReference>
<evidence type="ECO:0000256" key="1">
    <source>
        <dbReference type="SAM" id="MobiDB-lite"/>
    </source>
</evidence>
<feature type="region of interest" description="Disordered" evidence="1">
    <location>
        <begin position="72"/>
        <end position="375"/>
    </location>
</feature>
<feature type="compositionally biased region" description="Basic and acidic residues" evidence="1">
    <location>
        <begin position="240"/>
        <end position="266"/>
    </location>
</feature>
<accession>A0A9P7YIM2</accession>
<organism evidence="2 3">
    <name type="scientific">Amylocarpus encephaloides</name>
    <dbReference type="NCBI Taxonomy" id="45428"/>
    <lineage>
        <taxon>Eukaryota</taxon>
        <taxon>Fungi</taxon>
        <taxon>Dikarya</taxon>
        <taxon>Ascomycota</taxon>
        <taxon>Pezizomycotina</taxon>
        <taxon>Leotiomycetes</taxon>
        <taxon>Helotiales</taxon>
        <taxon>Helotiales incertae sedis</taxon>
        <taxon>Amylocarpus</taxon>
    </lineage>
</organism>
<feature type="compositionally biased region" description="Basic and acidic residues" evidence="1">
    <location>
        <begin position="142"/>
        <end position="167"/>
    </location>
</feature>
<feature type="region of interest" description="Disordered" evidence="1">
    <location>
        <begin position="24"/>
        <end position="45"/>
    </location>
</feature>
<evidence type="ECO:0000313" key="3">
    <source>
        <dbReference type="Proteomes" id="UP000824998"/>
    </source>
</evidence>
<sequence>MPGDDLDDDSVANLLKQDAKDLKGMFAMSSSSPSKPANKPKPNTRFLRNIIKDTDSHNAALLVKEAADSRARLQGLAGPEDQSKRSSRPPFDIRKRQLGDIAAILGGGSGKRRRAQDDERSSTKRPRRSTSGGEDESTDAVKGNRESKRGERVRQRERDGHYRSRSPERHRRPRSTSRDRYRVHKERERDLKVSGGEGARQKDLIGDGQAQRAGREIRRYHRSDHRSDVHYSDDDDDDDYDRHGNHHGRQETHRGLLEDTGRDRENPRRRRRFHSRSRSRSPRSRRNKGSTRYRSRSPRRKRSRSPRTHRKTHKDSIVADRKAHDHNAKQAKEAEYDSDPLSSILGPRPLPAPEIRSRGRGTFSHGAGIDSRFSADYDPAMDVQLDPEEENDWDQALEALRDRQKWKQQGADRLKAAGFTEEEILKWEKGGEKSEEHVKWSKVGEGREWDKGKVVDEFTGTMTIESAFGRLKDT</sequence>
<feature type="compositionally biased region" description="Basic residues" evidence="1">
    <location>
        <begin position="267"/>
        <end position="313"/>
    </location>
</feature>
<feature type="compositionally biased region" description="Basic and acidic residues" evidence="1">
    <location>
        <begin position="314"/>
        <end position="335"/>
    </location>
</feature>
<protein>
    <recommendedName>
        <fullName evidence="4">Pre-mRNA-splicing factor 38B</fullName>
    </recommendedName>
</protein>
<feature type="compositionally biased region" description="Low complexity" evidence="1">
    <location>
        <begin position="29"/>
        <end position="43"/>
    </location>
</feature>
<name>A0A9P7YIM2_9HELO</name>
<feature type="compositionally biased region" description="Basic and acidic residues" evidence="1">
    <location>
        <begin position="176"/>
        <end position="192"/>
    </location>
</feature>
<keyword evidence="3" id="KW-1185">Reference proteome</keyword>
<evidence type="ECO:0000313" key="2">
    <source>
        <dbReference type="EMBL" id="KAG9233688.1"/>
    </source>
</evidence>